<reference evidence="17 18" key="1">
    <citation type="submission" date="2017-08" db="EMBL/GenBank/DDBJ databases">
        <title>WGS of Clinical strains of the CDC Group NO-1 linked to zoonotic infections in humans.</title>
        <authorList>
            <person name="Bernier A.-M."/>
            <person name="Bernard K."/>
        </authorList>
    </citation>
    <scope>NUCLEOTIDE SEQUENCE [LARGE SCALE GENOMIC DNA]</scope>
    <source>
        <strain evidence="17 18">NML91-0035</strain>
    </source>
</reference>
<evidence type="ECO:0000256" key="11">
    <source>
        <dbReference type="ARBA" id="ARBA00023237"/>
    </source>
</evidence>
<dbReference type="InterPro" id="IPR037066">
    <property type="entry name" value="Plug_dom_sf"/>
</dbReference>
<dbReference type="InterPro" id="IPR036942">
    <property type="entry name" value="Beta-barrel_TonB_sf"/>
</dbReference>
<dbReference type="CDD" id="cd01347">
    <property type="entry name" value="ligand_gated_channel"/>
    <property type="match status" value="1"/>
</dbReference>
<dbReference type="Pfam" id="PF00593">
    <property type="entry name" value="TonB_dep_Rec_b-barrel"/>
    <property type="match status" value="1"/>
</dbReference>
<dbReference type="GO" id="GO:0015344">
    <property type="term" value="F:siderophore uptake transmembrane transporter activity"/>
    <property type="evidence" value="ECO:0007669"/>
    <property type="project" value="TreeGrafter"/>
</dbReference>
<dbReference type="InterPro" id="IPR000531">
    <property type="entry name" value="Beta-barrel_TonB"/>
</dbReference>
<keyword evidence="5 12" id="KW-0812">Transmembrane</keyword>
<feature type="domain" description="TonB-dependent receptor plug" evidence="16">
    <location>
        <begin position="70"/>
        <end position="184"/>
    </location>
</feature>
<evidence type="ECO:0000256" key="4">
    <source>
        <dbReference type="ARBA" id="ARBA00022452"/>
    </source>
</evidence>
<comment type="subcellular location">
    <subcellularLocation>
        <location evidence="1 12">Cell outer membrane</location>
        <topology evidence="1 12">Multi-pass membrane protein</topology>
    </subcellularLocation>
</comment>
<keyword evidence="6 14" id="KW-0732">Signal</keyword>
<organism evidence="17 18">
    <name type="scientific">Vandammella animalimorsus</name>
    <dbReference type="NCBI Taxonomy" id="2029117"/>
    <lineage>
        <taxon>Bacteria</taxon>
        <taxon>Pseudomonadati</taxon>
        <taxon>Pseudomonadota</taxon>
        <taxon>Betaproteobacteria</taxon>
        <taxon>Burkholderiales</taxon>
        <taxon>Comamonadaceae</taxon>
        <taxon>Vandammella</taxon>
    </lineage>
</organism>
<feature type="domain" description="TonB-dependent receptor-like beta-barrel" evidence="15">
    <location>
        <begin position="226"/>
        <end position="645"/>
    </location>
</feature>
<comment type="caution">
    <text evidence="17">The sequence shown here is derived from an EMBL/GenBank/DDBJ whole genome shotgun (WGS) entry which is preliminary data.</text>
</comment>
<evidence type="ECO:0000256" key="1">
    <source>
        <dbReference type="ARBA" id="ARBA00004571"/>
    </source>
</evidence>
<dbReference type="Gene3D" id="2.40.170.20">
    <property type="entry name" value="TonB-dependent receptor, beta-barrel domain"/>
    <property type="match status" value="1"/>
</dbReference>
<dbReference type="Pfam" id="PF07715">
    <property type="entry name" value="Plug"/>
    <property type="match status" value="1"/>
</dbReference>
<dbReference type="EMBL" id="NTBI01000010">
    <property type="protein sequence ID" value="PAX16055.1"/>
    <property type="molecule type" value="Genomic_DNA"/>
</dbReference>
<evidence type="ECO:0000256" key="12">
    <source>
        <dbReference type="PROSITE-ProRule" id="PRU01360"/>
    </source>
</evidence>
<dbReference type="InterPro" id="IPR039426">
    <property type="entry name" value="TonB-dep_rcpt-like"/>
</dbReference>
<evidence type="ECO:0000256" key="5">
    <source>
        <dbReference type="ARBA" id="ARBA00022692"/>
    </source>
</evidence>
<dbReference type="PANTHER" id="PTHR30069">
    <property type="entry name" value="TONB-DEPENDENT OUTER MEMBRANE RECEPTOR"/>
    <property type="match status" value="1"/>
</dbReference>
<evidence type="ECO:0000313" key="17">
    <source>
        <dbReference type="EMBL" id="PAX16055.1"/>
    </source>
</evidence>
<keyword evidence="3 12" id="KW-0813">Transport</keyword>
<evidence type="ECO:0000256" key="7">
    <source>
        <dbReference type="ARBA" id="ARBA00023065"/>
    </source>
</evidence>
<evidence type="ECO:0000256" key="9">
    <source>
        <dbReference type="ARBA" id="ARBA00023136"/>
    </source>
</evidence>
<dbReference type="RefSeq" id="WP_095995926.1">
    <property type="nucleotide sequence ID" value="NZ_NTBH01000001.1"/>
</dbReference>
<evidence type="ECO:0000256" key="13">
    <source>
        <dbReference type="RuleBase" id="RU003357"/>
    </source>
</evidence>
<gene>
    <name evidence="17" type="ORF">CLI92_10765</name>
</gene>
<keyword evidence="7" id="KW-0406">Ion transport</keyword>
<keyword evidence="4 12" id="KW-1134">Transmembrane beta strand</keyword>
<evidence type="ECO:0000256" key="8">
    <source>
        <dbReference type="ARBA" id="ARBA00023077"/>
    </source>
</evidence>
<evidence type="ECO:0000256" key="14">
    <source>
        <dbReference type="SAM" id="SignalP"/>
    </source>
</evidence>
<sequence length="672" mass="73741">MIRNGNRRQRALPWRTWALVCAVGPLASLGASAQQAAITPVVQAQQVQQAQDVELDEVVISAAGYEQALAEAPATISVITAQDLQGKYYRDVSDALQDVPGLSVEGGASRRLESTSITIRGMGESYVLFLVDGKPLGDSAEAYYNGFGGATKINQLPPMSAIERIEVIRGPMSSLYGSSALGGVINIITKKQGMQWSGSLTVDTVQQQAGQAGDSWQAAYYLSGPLSERVGLTLSGSKFRRAEDKVQDGWAKKDREHATARLHWALSQAQSLELEAGLSRNENLRTQARSGVDQDMSNRRPQWALTHELRWGQGMSTRSFATHEKVSVRNGGNRSSYEMASLNSKTVVPLARHMLTVGADVKQEKTRHMASRFPGSIKTNLSRWQAALFAEDEFALGDALSLTGGLRLDRNQHYGTEITPRLYAVYRLGGQWSLKGGMGGGYKTPSLKQADDNIVEIAARGAAWDKGNTQLKPERSANYELGAVWADGPRSLGITYYNTRFKDKISTTRICNSPANAPNCHYNGEVRQRINQYINLDRAKLQGLELAAKAPLGPVLLKASYTWSDSEITRGANLGKPLNNLPRHMLNLGADWSVNTHWTVWGKAKYKGKTLEDGQNQYPAYTLVDVGMAYDIGAQWQVFGGIYNLLDKQITRDVFGKSLDGRRWHIGVTAQF</sequence>
<protein>
    <submittedName>
        <fullName evidence="17">TonB-dependent receptor</fullName>
    </submittedName>
</protein>
<dbReference type="AlphaFoldDB" id="A0A2A2T3J0"/>
<dbReference type="Proteomes" id="UP000217780">
    <property type="component" value="Unassembled WGS sequence"/>
</dbReference>
<name>A0A2A2T3J0_9BURK</name>
<keyword evidence="11 12" id="KW-0998">Cell outer membrane</keyword>
<feature type="chain" id="PRO_5013036691" evidence="14">
    <location>
        <begin position="34"/>
        <end position="672"/>
    </location>
</feature>
<dbReference type="InterPro" id="IPR012910">
    <property type="entry name" value="Plug_dom"/>
</dbReference>
<evidence type="ECO:0000256" key="3">
    <source>
        <dbReference type="ARBA" id="ARBA00022448"/>
    </source>
</evidence>
<evidence type="ECO:0000256" key="6">
    <source>
        <dbReference type="ARBA" id="ARBA00022729"/>
    </source>
</evidence>
<dbReference type="PANTHER" id="PTHR30069:SF53">
    <property type="entry name" value="COLICIN I RECEPTOR-RELATED"/>
    <property type="match status" value="1"/>
</dbReference>
<feature type="signal peptide" evidence="14">
    <location>
        <begin position="1"/>
        <end position="33"/>
    </location>
</feature>
<evidence type="ECO:0000259" key="15">
    <source>
        <dbReference type="Pfam" id="PF00593"/>
    </source>
</evidence>
<accession>A0A2A2T3J0</accession>
<keyword evidence="9 12" id="KW-0472">Membrane</keyword>
<evidence type="ECO:0000313" key="18">
    <source>
        <dbReference type="Proteomes" id="UP000217780"/>
    </source>
</evidence>
<evidence type="ECO:0000256" key="2">
    <source>
        <dbReference type="ARBA" id="ARBA00009810"/>
    </source>
</evidence>
<dbReference type="GO" id="GO:0044718">
    <property type="term" value="P:siderophore transmembrane transport"/>
    <property type="evidence" value="ECO:0007669"/>
    <property type="project" value="TreeGrafter"/>
</dbReference>
<dbReference type="Gene3D" id="2.170.130.10">
    <property type="entry name" value="TonB-dependent receptor, plug domain"/>
    <property type="match status" value="1"/>
</dbReference>
<keyword evidence="8 13" id="KW-0798">TonB box</keyword>
<dbReference type="GeneID" id="93872692"/>
<dbReference type="PROSITE" id="PS52016">
    <property type="entry name" value="TONB_DEPENDENT_REC_3"/>
    <property type="match status" value="1"/>
</dbReference>
<comment type="similarity">
    <text evidence="2 12 13">Belongs to the TonB-dependent receptor family.</text>
</comment>
<dbReference type="SUPFAM" id="SSF56935">
    <property type="entry name" value="Porins"/>
    <property type="match status" value="1"/>
</dbReference>
<dbReference type="GO" id="GO:0009279">
    <property type="term" value="C:cell outer membrane"/>
    <property type="evidence" value="ECO:0007669"/>
    <property type="project" value="UniProtKB-SubCell"/>
</dbReference>
<keyword evidence="10 17" id="KW-0675">Receptor</keyword>
<evidence type="ECO:0000256" key="10">
    <source>
        <dbReference type="ARBA" id="ARBA00023170"/>
    </source>
</evidence>
<evidence type="ECO:0000259" key="16">
    <source>
        <dbReference type="Pfam" id="PF07715"/>
    </source>
</evidence>
<proteinExistence type="inferred from homology"/>